<dbReference type="PROSITE" id="PS51077">
    <property type="entry name" value="HTH_ICLR"/>
    <property type="match status" value="1"/>
</dbReference>
<dbReference type="RefSeq" id="WP_124178167.1">
    <property type="nucleotide sequence ID" value="NZ_REFY01000003.1"/>
</dbReference>
<evidence type="ECO:0000313" key="6">
    <source>
        <dbReference type="EMBL" id="RQG90076.1"/>
    </source>
</evidence>
<dbReference type="InterPro" id="IPR029016">
    <property type="entry name" value="GAF-like_dom_sf"/>
</dbReference>
<dbReference type="GO" id="GO:0045892">
    <property type="term" value="P:negative regulation of DNA-templated transcription"/>
    <property type="evidence" value="ECO:0007669"/>
    <property type="project" value="TreeGrafter"/>
</dbReference>
<dbReference type="Pfam" id="PF01614">
    <property type="entry name" value="IclR_C"/>
    <property type="match status" value="1"/>
</dbReference>
<proteinExistence type="predicted"/>
<feature type="domain" description="IclR-ED" evidence="5">
    <location>
        <begin position="70"/>
        <end position="252"/>
    </location>
</feature>
<protein>
    <submittedName>
        <fullName evidence="6">IclR family transcriptional regulator</fullName>
    </submittedName>
</protein>
<dbReference type="Gene3D" id="1.10.10.10">
    <property type="entry name" value="Winged helix-like DNA-binding domain superfamily/Winged helix DNA-binding domain"/>
    <property type="match status" value="1"/>
</dbReference>
<evidence type="ECO:0000256" key="1">
    <source>
        <dbReference type="ARBA" id="ARBA00023015"/>
    </source>
</evidence>
<keyword evidence="2" id="KW-0238">DNA-binding</keyword>
<dbReference type="InterPro" id="IPR005471">
    <property type="entry name" value="Tscrpt_reg_IclR_N"/>
</dbReference>
<dbReference type="OrthoDB" id="14763at2157"/>
<dbReference type="CDD" id="cd00090">
    <property type="entry name" value="HTH_ARSR"/>
    <property type="match status" value="1"/>
</dbReference>
<dbReference type="InterPro" id="IPR036390">
    <property type="entry name" value="WH_DNA-bd_sf"/>
</dbReference>
<keyword evidence="1" id="KW-0805">Transcription regulation</keyword>
<dbReference type="PANTHER" id="PTHR30136:SF35">
    <property type="entry name" value="HTH-TYPE TRANSCRIPTIONAL REGULATOR RV1719"/>
    <property type="match status" value="1"/>
</dbReference>
<dbReference type="Pfam" id="PF09339">
    <property type="entry name" value="HTH_IclR"/>
    <property type="match status" value="1"/>
</dbReference>
<dbReference type="PANTHER" id="PTHR30136">
    <property type="entry name" value="HELIX-TURN-HELIX TRANSCRIPTIONAL REGULATOR, ICLR FAMILY"/>
    <property type="match status" value="1"/>
</dbReference>
<dbReference type="AlphaFoldDB" id="A0A3N6M992"/>
<gene>
    <name evidence="6" type="ORF">EA462_08740</name>
</gene>
<dbReference type="InterPro" id="IPR011991">
    <property type="entry name" value="ArsR-like_HTH"/>
</dbReference>
<dbReference type="InterPro" id="IPR014757">
    <property type="entry name" value="Tscrpt_reg_IclR_C"/>
</dbReference>
<dbReference type="GO" id="GO:0003677">
    <property type="term" value="F:DNA binding"/>
    <property type="evidence" value="ECO:0007669"/>
    <property type="project" value="UniProtKB-KW"/>
</dbReference>
<reference evidence="6 7" key="1">
    <citation type="submission" date="2018-10" db="EMBL/GenBank/DDBJ databases">
        <title>Natrarchaeobius chitinivorans gen. nov., sp. nov., and Natrarchaeobius haloalkaliphilus sp. nov., alkaliphilic, chitin-utilizing haloarchaea from hypersaline alkaline lakes.</title>
        <authorList>
            <person name="Sorokin D.Y."/>
            <person name="Elcheninov A.G."/>
            <person name="Kostrikina N.A."/>
            <person name="Bale N.J."/>
            <person name="Sinninghe Damste J.S."/>
            <person name="Khijniak T.V."/>
            <person name="Kublanov I.V."/>
            <person name="Toshchakov S.V."/>
        </authorList>
    </citation>
    <scope>NUCLEOTIDE SEQUENCE [LARGE SCALE GENOMIC DNA]</scope>
    <source>
        <strain evidence="6 7">AArcht-Sl</strain>
    </source>
</reference>
<dbReference type="PROSITE" id="PS51078">
    <property type="entry name" value="ICLR_ED"/>
    <property type="match status" value="1"/>
</dbReference>
<dbReference type="Gene3D" id="3.30.450.40">
    <property type="match status" value="1"/>
</dbReference>
<comment type="caution">
    <text evidence="6">The sequence shown here is derived from an EMBL/GenBank/DDBJ whole genome shotgun (WGS) entry which is preliminary data.</text>
</comment>
<dbReference type="InterPro" id="IPR036388">
    <property type="entry name" value="WH-like_DNA-bd_sf"/>
</dbReference>
<name>A0A3N6M992_9EURY</name>
<dbReference type="Proteomes" id="UP000273828">
    <property type="component" value="Unassembled WGS sequence"/>
</dbReference>
<dbReference type="SMART" id="SM00346">
    <property type="entry name" value="HTH_ICLR"/>
    <property type="match status" value="1"/>
</dbReference>
<dbReference type="SUPFAM" id="SSF55781">
    <property type="entry name" value="GAF domain-like"/>
    <property type="match status" value="1"/>
</dbReference>
<dbReference type="InterPro" id="IPR050707">
    <property type="entry name" value="HTH_MetabolicPath_Reg"/>
</dbReference>
<keyword evidence="7" id="KW-1185">Reference proteome</keyword>
<evidence type="ECO:0000256" key="3">
    <source>
        <dbReference type="ARBA" id="ARBA00023163"/>
    </source>
</evidence>
<keyword evidence="3" id="KW-0804">Transcription</keyword>
<evidence type="ECO:0000259" key="4">
    <source>
        <dbReference type="PROSITE" id="PS51077"/>
    </source>
</evidence>
<dbReference type="SUPFAM" id="SSF46785">
    <property type="entry name" value="Winged helix' DNA-binding domain"/>
    <property type="match status" value="1"/>
</dbReference>
<evidence type="ECO:0000256" key="2">
    <source>
        <dbReference type="ARBA" id="ARBA00023125"/>
    </source>
</evidence>
<organism evidence="6 7">
    <name type="scientific">Natrarchaeobius halalkaliphilus</name>
    <dbReference type="NCBI Taxonomy" id="1679091"/>
    <lineage>
        <taxon>Archaea</taxon>
        <taxon>Methanobacteriati</taxon>
        <taxon>Methanobacteriota</taxon>
        <taxon>Stenosarchaea group</taxon>
        <taxon>Halobacteria</taxon>
        <taxon>Halobacteriales</taxon>
        <taxon>Natrialbaceae</taxon>
        <taxon>Natrarchaeobius</taxon>
    </lineage>
</organism>
<dbReference type="GO" id="GO:0003700">
    <property type="term" value="F:DNA-binding transcription factor activity"/>
    <property type="evidence" value="ECO:0007669"/>
    <property type="project" value="TreeGrafter"/>
</dbReference>
<feature type="domain" description="HTH iclR-type" evidence="4">
    <location>
        <begin position="10"/>
        <end position="69"/>
    </location>
</feature>
<dbReference type="EMBL" id="REFY01000003">
    <property type="protein sequence ID" value="RQG90076.1"/>
    <property type="molecule type" value="Genomic_DNA"/>
</dbReference>
<evidence type="ECO:0000259" key="5">
    <source>
        <dbReference type="PROSITE" id="PS51078"/>
    </source>
</evidence>
<evidence type="ECO:0000313" key="7">
    <source>
        <dbReference type="Proteomes" id="UP000273828"/>
    </source>
</evidence>
<sequence length="252" mass="28124">MSATDGGDTRKTTKTSLAVVEAINELDGATLSELADHTGLATSTLHTHLRTLEETEYVTRIDNTYQLGLKLFYLGENARRRDSRYTLAKEKAFRLANQVSEEVNFAVEEYGRSIMLFDETPSPSDTGFQVGRYFHMHSSASGKAMLAEYSEQRVDEIIDKWGLPKYTENTITDIDELRGELETIREQGYAVNQQEELEGLHSVAMVINNPDGSVFGSLDVSGPPYRLPEDHEIAAQLQPVVEELESELEDAG</sequence>
<accession>A0A3N6M992</accession>